<sequence length="104" mass="12194">MNFQVVVSEKAQEELQEIYDYIADTGFPQTAEKVIAELKEAILSLNYMPERCRLFDVEPWKSKGVRVKVTGAYGIYYTVEPDNTVRIHHVFNCRMDIARHFMFN</sequence>
<evidence type="ECO:0000313" key="3">
    <source>
        <dbReference type="Proteomes" id="UP000462362"/>
    </source>
</evidence>
<evidence type="ECO:0000256" key="1">
    <source>
        <dbReference type="ARBA" id="ARBA00022649"/>
    </source>
</evidence>
<evidence type="ECO:0000313" key="2">
    <source>
        <dbReference type="EMBL" id="MTU43351.1"/>
    </source>
</evidence>
<protein>
    <submittedName>
        <fullName evidence="2">Type II toxin-antitoxin system RelE/ParE family toxin</fullName>
    </submittedName>
</protein>
<keyword evidence="1" id="KW-1277">Toxin-antitoxin system</keyword>
<comment type="caution">
    <text evidence="2">The sequence shown here is derived from an EMBL/GenBank/DDBJ whole genome shotgun (WGS) entry which is preliminary data.</text>
</comment>
<dbReference type="InterPro" id="IPR035093">
    <property type="entry name" value="RelE/ParE_toxin_dom_sf"/>
</dbReference>
<dbReference type="Proteomes" id="UP000462362">
    <property type="component" value="Unassembled WGS sequence"/>
</dbReference>
<dbReference type="EMBL" id="WNCL01000017">
    <property type="protein sequence ID" value="MTU43351.1"/>
    <property type="molecule type" value="Genomic_DNA"/>
</dbReference>
<dbReference type="Gene3D" id="3.30.2310.20">
    <property type="entry name" value="RelE-like"/>
    <property type="match status" value="1"/>
</dbReference>
<dbReference type="AlphaFoldDB" id="A0A6I3S446"/>
<dbReference type="RefSeq" id="WP_149889004.1">
    <property type="nucleotide sequence ID" value="NZ_CANTVY010000033.1"/>
</dbReference>
<proteinExistence type="predicted"/>
<organism evidence="2 3">
    <name type="scientific">Parasutterella excrementihominis</name>
    <dbReference type="NCBI Taxonomy" id="487175"/>
    <lineage>
        <taxon>Bacteria</taxon>
        <taxon>Pseudomonadati</taxon>
        <taxon>Pseudomonadota</taxon>
        <taxon>Betaproteobacteria</taxon>
        <taxon>Burkholderiales</taxon>
        <taxon>Sutterellaceae</taxon>
        <taxon>Parasutterella</taxon>
    </lineage>
</organism>
<dbReference type="InterPro" id="IPR007712">
    <property type="entry name" value="RelE/ParE_toxin"/>
</dbReference>
<name>A0A6I3S446_9BURK</name>
<reference evidence="2 3" key="1">
    <citation type="journal article" date="2019" name="Nat. Med.">
        <title>A library of human gut bacterial isolates paired with longitudinal multiomics data enables mechanistic microbiome research.</title>
        <authorList>
            <person name="Poyet M."/>
            <person name="Groussin M."/>
            <person name="Gibbons S.M."/>
            <person name="Avila-Pacheco J."/>
            <person name="Jiang X."/>
            <person name="Kearney S.M."/>
            <person name="Perrotta A.R."/>
            <person name="Berdy B."/>
            <person name="Zhao S."/>
            <person name="Lieberman T.D."/>
            <person name="Swanson P.K."/>
            <person name="Smith M."/>
            <person name="Roesemann S."/>
            <person name="Alexander J.E."/>
            <person name="Rich S.A."/>
            <person name="Livny J."/>
            <person name="Vlamakis H."/>
            <person name="Clish C."/>
            <person name="Bullock K."/>
            <person name="Deik A."/>
            <person name="Scott J."/>
            <person name="Pierce K.A."/>
            <person name="Xavier R.J."/>
            <person name="Alm E.J."/>
        </authorList>
    </citation>
    <scope>NUCLEOTIDE SEQUENCE [LARGE SCALE GENOMIC DNA]</scope>
    <source>
        <strain evidence="2 3">BIOML-A2</strain>
    </source>
</reference>
<dbReference type="Pfam" id="PF05016">
    <property type="entry name" value="ParE_toxin"/>
    <property type="match status" value="1"/>
</dbReference>
<accession>A0A6I3S446</accession>
<gene>
    <name evidence="2" type="ORF">GMD42_06900</name>
</gene>